<accession>A0A5B7IJW9</accession>
<keyword evidence="3" id="KW-1185">Reference proteome</keyword>
<feature type="region of interest" description="Disordered" evidence="1">
    <location>
        <begin position="18"/>
        <end position="41"/>
    </location>
</feature>
<feature type="compositionally biased region" description="Low complexity" evidence="1">
    <location>
        <begin position="31"/>
        <end position="41"/>
    </location>
</feature>
<feature type="region of interest" description="Disordered" evidence="1">
    <location>
        <begin position="79"/>
        <end position="133"/>
    </location>
</feature>
<organism evidence="2 3">
    <name type="scientific">Portunus trituberculatus</name>
    <name type="common">Swimming crab</name>
    <name type="synonym">Neptunus trituberculatus</name>
    <dbReference type="NCBI Taxonomy" id="210409"/>
    <lineage>
        <taxon>Eukaryota</taxon>
        <taxon>Metazoa</taxon>
        <taxon>Ecdysozoa</taxon>
        <taxon>Arthropoda</taxon>
        <taxon>Crustacea</taxon>
        <taxon>Multicrustacea</taxon>
        <taxon>Malacostraca</taxon>
        <taxon>Eumalacostraca</taxon>
        <taxon>Eucarida</taxon>
        <taxon>Decapoda</taxon>
        <taxon>Pleocyemata</taxon>
        <taxon>Brachyura</taxon>
        <taxon>Eubrachyura</taxon>
        <taxon>Portunoidea</taxon>
        <taxon>Portunidae</taxon>
        <taxon>Portuninae</taxon>
        <taxon>Portunus</taxon>
    </lineage>
</organism>
<feature type="compositionally biased region" description="Gly residues" evidence="1">
    <location>
        <begin position="176"/>
        <end position="188"/>
    </location>
</feature>
<evidence type="ECO:0000313" key="3">
    <source>
        <dbReference type="Proteomes" id="UP000324222"/>
    </source>
</evidence>
<name>A0A5B7IJW9_PORTR</name>
<feature type="region of interest" description="Disordered" evidence="1">
    <location>
        <begin position="154"/>
        <end position="188"/>
    </location>
</feature>
<gene>
    <name evidence="2" type="ORF">E2C01_080510</name>
</gene>
<evidence type="ECO:0000313" key="2">
    <source>
        <dbReference type="EMBL" id="MPC85721.1"/>
    </source>
</evidence>
<dbReference type="EMBL" id="VSRR010069345">
    <property type="protein sequence ID" value="MPC85721.1"/>
    <property type="molecule type" value="Genomic_DNA"/>
</dbReference>
<evidence type="ECO:0000256" key="1">
    <source>
        <dbReference type="SAM" id="MobiDB-lite"/>
    </source>
</evidence>
<sequence>MNNSLVSSSFSSSHHFMLAGSEGQGTQSLDPSISTPSPRRPITISERYCAARRRDLIGYSTVPYQAAEWLAGTGTMRPGTPAGACAGRRPHHVPTSREGGGEGARGRRRNTGRKGAKSRQANVGSLRKFARHLSGRSIHTRGLGVMALRGACEGGGQGEGRVREGSASPSLITGTTGAGGGGRGRGEG</sequence>
<feature type="compositionally biased region" description="Basic residues" evidence="1">
    <location>
        <begin position="106"/>
        <end position="117"/>
    </location>
</feature>
<reference evidence="2 3" key="1">
    <citation type="submission" date="2019-05" db="EMBL/GenBank/DDBJ databases">
        <title>Another draft genome of Portunus trituberculatus and its Hox gene families provides insights of decapod evolution.</title>
        <authorList>
            <person name="Jeong J.-H."/>
            <person name="Song I."/>
            <person name="Kim S."/>
            <person name="Choi T."/>
            <person name="Kim D."/>
            <person name="Ryu S."/>
            <person name="Kim W."/>
        </authorList>
    </citation>
    <scope>NUCLEOTIDE SEQUENCE [LARGE SCALE GENOMIC DNA]</scope>
    <source>
        <tissue evidence="2">Muscle</tissue>
    </source>
</reference>
<comment type="caution">
    <text evidence="2">The sequence shown here is derived from an EMBL/GenBank/DDBJ whole genome shotgun (WGS) entry which is preliminary data.</text>
</comment>
<proteinExistence type="predicted"/>
<dbReference type="AlphaFoldDB" id="A0A5B7IJW9"/>
<dbReference type="Proteomes" id="UP000324222">
    <property type="component" value="Unassembled WGS sequence"/>
</dbReference>
<protein>
    <submittedName>
        <fullName evidence="2">Uncharacterized protein</fullName>
    </submittedName>
</protein>